<feature type="transmembrane region" description="Helical" evidence="6">
    <location>
        <begin position="609"/>
        <end position="632"/>
    </location>
</feature>
<feature type="transmembrane region" description="Helical" evidence="6">
    <location>
        <begin position="203"/>
        <end position="224"/>
    </location>
</feature>
<feature type="transmembrane region" description="Helical" evidence="6">
    <location>
        <begin position="115"/>
        <end position="134"/>
    </location>
</feature>
<evidence type="ECO:0000313" key="8">
    <source>
        <dbReference type="Proteomes" id="UP000054272"/>
    </source>
</evidence>
<organism evidence="7 8">
    <name type="scientific">Cryptococcus gattii EJB2</name>
    <dbReference type="NCBI Taxonomy" id="1296103"/>
    <lineage>
        <taxon>Eukaryota</taxon>
        <taxon>Fungi</taxon>
        <taxon>Dikarya</taxon>
        <taxon>Basidiomycota</taxon>
        <taxon>Agaricomycotina</taxon>
        <taxon>Tremellomycetes</taxon>
        <taxon>Tremellales</taxon>
        <taxon>Cryptococcaceae</taxon>
        <taxon>Cryptococcus</taxon>
        <taxon>Cryptococcus gattii species complex</taxon>
    </lineage>
</organism>
<dbReference type="InterPro" id="IPR036259">
    <property type="entry name" value="MFS_trans_sf"/>
</dbReference>
<feature type="transmembrane region" description="Helical" evidence="6">
    <location>
        <begin position="508"/>
        <end position="528"/>
    </location>
</feature>
<feature type="compositionally biased region" description="Acidic residues" evidence="5">
    <location>
        <begin position="35"/>
        <end position="44"/>
    </location>
</feature>
<evidence type="ECO:0000256" key="5">
    <source>
        <dbReference type="SAM" id="MobiDB-lite"/>
    </source>
</evidence>
<reference evidence="7 8" key="1">
    <citation type="submission" date="2015-01" db="EMBL/GenBank/DDBJ databases">
        <title>The Genome Sequence of Cryptococcus gattii EJB2.</title>
        <authorList>
            <consortium name="The Broad Institute Genomics Platform"/>
            <person name="Cuomo C."/>
            <person name="Litvintseva A."/>
            <person name="Chen Y."/>
            <person name="Heitman J."/>
            <person name="Sun S."/>
            <person name="Springer D."/>
            <person name="Dromer F."/>
            <person name="Young S."/>
            <person name="Zeng Q."/>
            <person name="Gargeya S."/>
            <person name="Abouelleil A."/>
            <person name="Alvarado L."/>
            <person name="Chapman S.B."/>
            <person name="Gainer-Dewar J."/>
            <person name="Goldberg J."/>
            <person name="Griggs A."/>
            <person name="Gujja S."/>
            <person name="Hansen M."/>
            <person name="Howarth C."/>
            <person name="Imamovic A."/>
            <person name="Larimer J."/>
            <person name="Murphy C."/>
            <person name="Naylor J."/>
            <person name="Pearson M."/>
            <person name="Priest M."/>
            <person name="Roberts A."/>
            <person name="Saif S."/>
            <person name="Shea T."/>
            <person name="Sykes S."/>
            <person name="Wortman J."/>
            <person name="Nusbaum C."/>
            <person name="Birren B."/>
        </authorList>
    </citation>
    <scope>NUCLEOTIDE SEQUENCE [LARGE SCALE GENOMIC DNA]</scope>
    <source>
        <strain evidence="7 8">EJB2</strain>
    </source>
</reference>
<feature type="transmembrane region" description="Helical" evidence="6">
    <location>
        <begin position="314"/>
        <end position="334"/>
    </location>
</feature>
<dbReference type="PANTHER" id="PTHR23501:SF58">
    <property type="entry name" value="LOW AFFINITY HEME TRANSPORTER STR3"/>
    <property type="match status" value="1"/>
</dbReference>
<protein>
    <submittedName>
        <fullName evidence="7">Siderophore-iron transporter Str3</fullName>
    </submittedName>
</protein>
<keyword evidence="3 6" id="KW-1133">Transmembrane helix</keyword>
<evidence type="ECO:0000256" key="1">
    <source>
        <dbReference type="ARBA" id="ARBA00004141"/>
    </source>
</evidence>
<evidence type="ECO:0000313" key="7">
    <source>
        <dbReference type="EMBL" id="KIR79485.1"/>
    </source>
</evidence>
<name>A0ABR5BV12_9TREE</name>
<accession>A0ABR5BV12</accession>
<dbReference type="PANTHER" id="PTHR23501">
    <property type="entry name" value="MAJOR FACILITATOR SUPERFAMILY"/>
    <property type="match status" value="1"/>
</dbReference>
<dbReference type="Proteomes" id="UP000054272">
    <property type="component" value="Unassembled WGS sequence"/>
</dbReference>
<comment type="subcellular location">
    <subcellularLocation>
        <location evidence="1">Membrane</location>
        <topology evidence="1">Multi-pass membrane protein</topology>
    </subcellularLocation>
</comment>
<proteinExistence type="predicted"/>
<dbReference type="Gene3D" id="1.20.1250.20">
    <property type="entry name" value="MFS general substrate transporter like domains"/>
    <property type="match status" value="2"/>
</dbReference>
<sequence length="668" mass="73568">MSRIRIEATLKTLATKNPPFADFNIQSEEPKEQENNDVESLSEEAEAQARAEAAALEQDKGVTRIEALYIVFGKGWGLYSLWASIGLIAYVYSLSRSTTAYYAQFATSSFGKHTIVGTIGVINGILNGVAPPFIAKIADLWSRPHALLLAIACYVIGYAMCAGAHNIQTVVAGQVFYTLGNAGISFLNSLLIADITSMQWRAFVDGAVNLPYVLNAFVAGYIVSDINAYSVNGWRWGYGMFCILLPVCMSPALIVLLIGDHRAKKLGALSLASSSKARREQLALTGQSEAVEEDETAGMNAWGKLGFYWTRLNVFGFLLMGFAFALLLTPMTLYTTAKGGYKNPSLIAMLVIGGVLFICWGIWDGFFAPYPFMPKRVFNRTFLACLIADFFYYFSSYLVDGYFSSWVYVIVDWNDRNYAFFNNTVTVAMCGFAVFFGLLIRYTHRYKVLQVIGLAIRVVGMGLTYRATLQATDAVLVVSQVLIGFGGAISVIASYIGVQGSVPHQDMAIATAVLNLWASIGSSISIAISASVWNKQVPAHLDKYLGSTYNATELADIFGSIYIARLTEPRDLVKKGKSCVFIIINFYSLLMPSTDMFFALAYMESVSPLFLAGLITSFCSVIAALFASNYYCGQNHNAIEDKVIKFRNTDEIMEIQKDVKEIVKEERH</sequence>
<feature type="region of interest" description="Disordered" evidence="5">
    <location>
        <begin position="18"/>
        <end position="44"/>
    </location>
</feature>
<dbReference type="SUPFAM" id="SSF103473">
    <property type="entry name" value="MFS general substrate transporter"/>
    <property type="match status" value="2"/>
</dbReference>
<gene>
    <name evidence="7" type="ORF">I306_03606</name>
</gene>
<feature type="transmembrane region" description="Helical" evidence="6">
    <location>
        <begin position="346"/>
        <end position="369"/>
    </location>
</feature>
<dbReference type="Pfam" id="PF07690">
    <property type="entry name" value="MFS_1"/>
    <property type="match status" value="1"/>
</dbReference>
<keyword evidence="8" id="KW-1185">Reference proteome</keyword>
<dbReference type="InterPro" id="IPR011701">
    <property type="entry name" value="MFS"/>
</dbReference>
<evidence type="ECO:0000256" key="4">
    <source>
        <dbReference type="ARBA" id="ARBA00023136"/>
    </source>
</evidence>
<evidence type="ECO:0000256" key="3">
    <source>
        <dbReference type="ARBA" id="ARBA00022989"/>
    </source>
</evidence>
<keyword evidence="2 6" id="KW-0812">Transmembrane</keyword>
<keyword evidence="4 6" id="KW-0472">Membrane</keyword>
<feature type="transmembrane region" description="Helical" evidence="6">
    <location>
        <begin position="236"/>
        <end position="258"/>
    </location>
</feature>
<feature type="transmembrane region" description="Helical" evidence="6">
    <location>
        <begin position="171"/>
        <end position="191"/>
    </location>
</feature>
<feature type="transmembrane region" description="Helical" evidence="6">
    <location>
        <begin position="419"/>
        <end position="439"/>
    </location>
</feature>
<feature type="transmembrane region" description="Helical" evidence="6">
    <location>
        <begin position="474"/>
        <end position="496"/>
    </location>
</feature>
<evidence type="ECO:0000256" key="2">
    <source>
        <dbReference type="ARBA" id="ARBA00022692"/>
    </source>
</evidence>
<evidence type="ECO:0000256" key="6">
    <source>
        <dbReference type="SAM" id="Phobius"/>
    </source>
</evidence>
<feature type="transmembrane region" description="Helical" evidence="6">
    <location>
        <begin position="76"/>
        <end position="95"/>
    </location>
</feature>
<feature type="transmembrane region" description="Helical" evidence="6">
    <location>
        <begin position="579"/>
        <end position="603"/>
    </location>
</feature>
<feature type="transmembrane region" description="Helical" evidence="6">
    <location>
        <begin position="146"/>
        <end position="165"/>
    </location>
</feature>
<dbReference type="EMBL" id="KN848684">
    <property type="protein sequence ID" value="KIR79485.1"/>
    <property type="molecule type" value="Genomic_DNA"/>
</dbReference>
<feature type="transmembrane region" description="Helical" evidence="6">
    <location>
        <begin position="381"/>
        <end position="399"/>
    </location>
</feature>